<organism evidence="2 3">
    <name type="scientific">Hypericibacter terrae</name>
    <dbReference type="NCBI Taxonomy" id="2602015"/>
    <lineage>
        <taxon>Bacteria</taxon>
        <taxon>Pseudomonadati</taxon>
        <taxon>Pseudomonadota</taxon>
        <taxon>Alphaproteobacteria</taxon>
        <taxon>Rhodospirillales</taxon>
        <taxon>Dongiaceae</taxon>
        <taxon>Hypericibacter</taxon>
    </lineage>
</organism>
<feature type="transmembrane region" description="Helical" evidence="1">
    <location>
        <begin position="213"/>
        <end position="234"/>
    </location>
</feature>
<keyword evidence="1" id="KW-1133">Transmembrane helix</keyword>
<feature type="transmembrane region" description="Helical" evidence="1">
    <location>
        <begin position="90"/>
        <end position="110"/>
    </location>
</feature>
<feature type="transmembrane region" description="Helical" evidence="1">
    <location>
        <begin position="145"/>
        <end position="168"/>
    </location>
</feature>
<name>A0A5J6MRG8_9PROT</name>
<gene>
    <name evidence="2" type="ORF">FRZ44_39370</name>
</gene>
<evidence type="ECO:0000313" key="3">
    <source>
        <dbReference type="Proteomes" id="UP000326202"/>
    </source>
</evidence>
<keyword evidence="3" id="KW-1185">Reference proteome</keyword>
<reference evidence="2 3" key="1">
    <citation type="submission" date="2019-08" db="EMBL/GenBank/DDBJ databases">
        <title>Hyperibacter terrae gen. nov., sp. nov. and Hyperibacter viscosus sp. nov., two new members in the family Rhodospirillaceae isolated from the rhizosphere of Hypericum perforatum.</title>
        <authorList>
            <person name="Noviana Z."/>
        </authorList>
    </citation>
    <scope>NUCLEOTIDE SEQUENCE [LARGE SCALE GENOMIC DNA]</scope>
    <source>
        <strain evidence="2 3">R5913</strain>
    </source>
</reference>
<dbReference type="KEGG" id="htq:FRZ44_39370"/>
<dbReference type="RefSeq" id="WP_151178766.1">
    <property type="nucleotide sequence ID" value="NZ_CP042906.1"/>
</dbReference>
<keyword evidence="1" id="KW-0812">Transmembrane</keyword>
<accession>A0A5J6MRG8</accession>
<sequence>MDEGPIKSLLDILPAYLNFFIGFLRSPRAAFAPYAQTGRVHSDLTSFLLAGVGAAYLAGVVMPIPGLDIQNPQGTMDEFAVFLTRQDVRVLPLEALLVVLAIALAAHLIAKLFDRLQMASAKPAADPDHAPTPNLVGTAEDSVNAALGFAAIMLPLTTVLLLGILSLATPALEERLGAAGLILVIAGPLVLYLLVATFYYLVMSFAAVHKVSWGRAAAALATAYVCIMFVLMNIP</sequence>
<dbReference type="AlphaFoldDB" id="A0A5J6MRG8"/>
<protein>
    <recommendedName>
        <fullName evidence="4">Yip1 domain-containing protein</fullName>
    </recommendedName>
</protein>
<evidence type="ECO:0008006" key="4">
    <source>
        <dbReference type="Google" id="ProtNLM"/>
    </source>
</evidence>
<proteinExistence type="predicted"/>
<evidence type="ECO:0000256" key="1">
    <source>
        <dbReference type="SAM" id="Phobius"/>
    </source>
</evidence>
<dbReference type="Proteomes" id="UP000326202">
    <property type="component" value="Chromosome"/>
</dbReference>
<keyword evidence="1" id="KW-0472">Membrane</keyword>
<feature type="transmembrane region" description="Helical" evidence="1">
    <location>
        <begin position="180"/>
        <end position="201"/>
    </location>
</feature>
<feature type="transmembrane region" description="Helical" evidence="1">
    <location>
        <begin position="47"/>
        <end position="69"/>
    </location>
</feature>
<evidence type="ECO:0000313" key="2">
    <source>
        <dbReference type="EMBL" id="QEX18630.1"/>
    </source>
</evidence>
<dbReference type="EMBL" id="CP042906">
    <property type="protein sequence ID" value="QEX18630.1"/>
    <property type="molecule type" value="Genomic_DNA"/>
</dbReference>